<dbReference type="RefSeq" id="WP_088410446.1">
    <property type="nucleotide sequence ID" value="NZ_CP021995.1"/>
</dbReference>
<reference evidence="2 3" key="1">
    <citation type="submission" date="2017-06" db="EMBL/GenBank/DDBJ databases">
        <title>Biodegradation of gentamicin by bacterial consortia AMQD4 in synthetic medium and raw gentamicin sewage.</title>
        <authorList>
            <person name="Chang H."/>
            <person name="Feng Y."/>
            <person name="Li Z."/>
            <person name="Xue J."/>
            <person name="Cheng D."/>
        </authorList>
    </citation>
    <scope>NUCLEOTIDE SEQUENCE [LARGE SCALE GENOMIC DNA]</scope>
    <source>
        <strain evidence="2 3">BZC3</strain>
    </source>
</reference>
<accession>A0A1Z3LWU6</accession>
<evidence type="ECO:0000313" key="2">
    <source>
        <dbReference type="EMBL" id="ASD26477.1"/>
    </source>
</evidence>
<reference evidence="2 3" key="2">
    <citation type="submission" date="2017-06" db="EMBL/GenBank/DDBJ databases">
        <authorList>
            <person name="Kim H.J."/>
            <person name="Triplett B.A."/>
        </authorList>
    </citation>
    <scope>NUCLEOTIDE SEQUENCE [LARGE SCALE GENOMIC DNA]</scope>
    <source>
        <strain evidence="2 3">BZC3</strain>
    </source>
</reference>
<feature type="region of interest" description="Disordered" evidence="1">
    <location>
        <begin position="1"/>
        <end position="24"/>
    </location>
</feature>
<evidence type="ECO:0000256" key="1">
    <source>
        <dbReference type="SAM" id="MobiDB-lite"/>
    </source>
</evidence>
<sequence length="62" mass="7160">MTRPRPPRAAASPPVPDDDDRPLHPAEERRLRRELASRIDHLCAIAERRRARWATPPFIPDS</sequence>
<organism evidence="2 3">
    <name type="scientific">Brevundimonas diminuta</name>
    <name type="common">Pseudomonas diminuta</name>
    <dbReference type="NCBI Taxonomy" id="293"/>
    <lineage>
        <taxon>Bacteria</taxon>
        <taxon>Pseudomonadati</taxon>
        <taxon>Pseudomonadota</taxon>
        <taxon>Alphaproteobacteria</taxon>
        <taxon>Caulobacterales</taxon>
        <taxon>Caulobacteraceae</taxon>
        <taxon>Brevundimonas</taxon>
    </lineage>
</organism>
<name>A0A1Z3LWU6_BREDI</name>
<evidence type="ECO:0000313" key="3">
    <source>
        <dbReference type="Proteomes" id="UP000197024"/>
    </source>
</evidence>
<dbReference type="EMBL" id="CP021995">
    <property type="protein sequence ID" value="ASD26477.1"/>
    <property type="molecule type" value="Genomic_DNA"/>
</dbReference>
<dbReference type="Proteomes" id="UP000197024">
    <property type="component" value="Chromosome"/>
</dbReference>
<gene>
    <name evidence="2" type="ORF">CD943_05960</name>
</gene>
<proteinExistence type="predicted"/>
<dbReference type="AlphaFoldDB" id="A0A1Z3LWU6"/>
<protein>
    <submittedName>
        <fullName evidence="2">Uncharacterized protein</fullName>
    </submittedName>
</protein>